<accession>A0A4R0XNC1</accession>
<dbReference type="AlphaFoldDB" id="A0A4R0XNC1"/>
<organism evidence="3 4">
    <name type="scientific">Mycoplasma todarodis</name>
    <dbReference type="NCBI Taxonomy" id="1937191"/>
    <lineage>
        <taxon>Bacteria</taxon>
        <taxon>Bacillati</taxon>
        <taxon>Mycoplasmatota</taxon>
        <taxon>Mollicutes</taxon>
        <taxon>Mycoplasmataceae</taxon>
        <taxon>Mycoplasma</taxon>
    </lineage>
</organism>
<feature type="transmembrane region" description="Helical" evidence="2">
    <location>
        <begin position="217"/>
        <end position="240"/>
    </location>
</feature>
<evidence type="ECO:0000313" key="4">
    <source>
        <dbReference type="Proteomes" id="UP000291072"/>
    </source>
</evidence>
<name>A0A4R0XNC1_9MOLU</name>
<sequence>KGTLDDKLKNLKKWGNINLPSKIGITNITGIKAIADPKKGTISLEVTTDTPGATPSTKILKGSLIGKSDDQIAKEIATKKANDNNNSFNTLIQNKKIVNQGTNSVSTIADELNKGTLGDKLKSFKKWGNINLPSKIGITNITGIKAIADPKKGTISLEVTTNTPGATPSTRILKGSLIGKADLKLEKSGDKKTPKTKNLKNNNNKVAGTTNPKSRNIAILLIVTIIAGLTAIGAGIANFIKK</sequence>
<dbReference type="EMBL" id="PSZP01000001">
    <property type="protein sequence ID" value="TCG12062.1"/>
    <property type="molecule type" value="Genomic_DNA"/>
</dbReference>
<evidence type="ECO:0000313" key="3">
    <source>
        <dbReference type="EMBL" id="TCG12062.1"/>
    </source>
</evidence>
<keyword evidence="2" id="KW-0812">Transmembrane</keyword>
<feature type="region of interest" description="Disordered" evidence="1">
    <location>
        <begin position="187"/>
        <end position="208"/>
    </location>
</feature>
<proteinExistence type="predicted"/>
<keyword evidence="2" id="KW-1133">Transmembrane helix</keyword>
<dbReference type="RefSeq" id="WP_168380642.1">
    <property type="nucleotide sequence ID" value="NZ_PSZP01000001.1"/>
</dbReference>
<protein>
    <submittedName>
        <fullName evidence="3">Uncharacterized protein</fullName>
    </submittedName>
</protein>
<comment type="caution">
    <text evidence="3">The sequence shown here is derived from an EMBL/GenBank/DDBJ whole genome shotgun (WGS) entry which is preliminary data.</text>
</comment>
<feature type="non-terminal residue" evidence="3">
    <location>
        <position position="1"/>
    </location>
</feature>
<reference evidence="3 4" key="1">
    <citation type="submission" date="2018-02" db="EMBL/GenBank/DDBJ databases">
        <title>Mycoplasma marinum and Mycoplasma todarodis sp. nov., moderately halophilic and psychrotolerant mycoplasmas isolated from cephalopods.</title>
        <authorList>
            <person name="Viver T."/>
        </authorList>
    </citation>
    <scope>NUCLEOTIDE SEQUENCE [LARGE SCALE GENOMIC DNA]</scope>
    <source>
        <strain evidence="3 4">5H</strain>
    </source>
</reference>
<evidence type="ECO:0000256" key="2">
    <source>
        <dbReference type="SAM" id="Phobius"/>
    </source>
</evidence>
<gene>
    <name evidence="3" type="ORF">C4B25_00005</name>
</gene>
<evidence type="ECO:0000256" key="1">
    <source>
        <dbReference type="SAM" id="MobiDB-lite"/>
    </source>
</evidence>
<keyword evidence="2" id="KW-0472">Membrane</keyword>
<keyword evidence="4" id="KW-1185">Reference proteome</keyword>
<dbReference type="Proteomes" id="UP000291072">
    <property type="component" value="Unassembled WGS sequence"/>
</dbReference>